<gene>
    <name evidence="6" type="ORF">RHOBADRAFT_24301</name>
</gene>
<dbReference type="SUPFAM" id="SSF55248">
    <property type="entry name" value="PCD-like"/>
    <property type="match status" value="1"/>
</dbReference>
<dbReference type="Gene3D" id="3.30.1360.20">
    <property type="entry name" value="Transcriptional coactivator/pterin dehydratase"/>
    <property type="match status" value="1"/>
</dbReference>
<evidence type="ECO:0000256" key="4">
    <source>
        <dbReference type="ARBA" id="ARBA00023239"/>
    </source>
</evidence>
<dbReference type="GeneID" id="28973086"/>
<dbReference type="NCBIfam" id="NF002018">
    <property type="entry name" value="PRK00823.1-3"/>
    <property type="match status" value="1"/>
</dbReference>
<dbReference type="HAMAP" id="MF_00434">
    <property type="entry name" value="Pterin_4_alpha"/>
    <property type="match status" value="1"/>
</dbReference>
<dbReference type="InterPro" id="IPR001533">
    <property type="entry name" value="Pterin_deHydtase"/>
</dbReference>
<comment type="catalytic activity">
    <reaction evidence="1">
        <text>(4aS,6R)-4a-hydroxy-L-erythro-5,6,7,8-tetrahydrobiopterin = (6R)-L-erythro-6,7-dihydrobiopterin + H2O</text>
        <dbReference type="Rhea" id="RHEA:11920"/>
        <dbReference type="ChEBI" id="CHEBI:15377"/>
        <dbReference type="ChEBI" id="CHEBI:15642"/>
        <dbReference type="ChEBI" id="CHEBI:43120"/>
        <dbReference type="EC" id="4.2.1.96"/>
    </reaction>
</comment>
<dbReference type="EMBL" id="KQ474074">
    <property type="protein sequence ID" value="KPV77745.1"/>
    <property type="molecule type" value="Genomic_DNA"/>
</dbReference>
<dbReference type="GO" id="GO:0006729">
    <property type="term" value="P:tetrahydrobiopterin biosynthetic process"/>
    <property type="evidence" value="ECO:0007669"/>
    <property type="project" value="InterPro"/>
</dbReference>
<protein>
    <recommendedName>
        <fullName evidence="3">4a-hydroxytetrahydrobiopterin dehydratase</fullName>
        <ecNumber evidence="3">4.2.1.96</ecNumber>
    </recommendedName>
    <alternativeName>
        <fullName evidence="5">4-alpha-hydroxy-tetrahydropterin dehydratase</fullName>
    </alternativeName>
</protein>
<dbReference type="PANTHER" id="PTHR12599">
    <property type="entry name" value="PTERIN-4-ALPHA-CARBINOLAMINE DEHYDRATASE"/>
    <property type="match status" value="1"/>
</dbReference>
<evidence type="ECO:0000313" key="7">
    <source>
        <dbReference type="Proteomes" id="UP000053890"/>
    </source>
</evidence>
<evidence type="ECO:0000256" key="5">
    <source>
        <dbReference type="ARBA" id="ARBA00030497"/>
    </source>
</evidence>
<evidence type="ECO:0000313" key="6">
    <source>
        <dbReference type="EMBL" id="KPV77745.1"/>
    </source>
</evidence>
<evidence type="ECO:0000256" key="3">
    <source>
        <dbReference type="ARBA" id="ARBA00013252"/>
    </source>
</evidence>
<evidence type="ECO:0000256" key="2">
    <source>
        <dbReference type="ARBA" id="ARBA00006472"/>
    </source>
</evidence>
<keyword evidence="7" id="KW-1185">Reference proteome</keyword>
<dbReference type="RefSeq" id="XP_018273794.1">
    <property type="nucleotide sequence ID" value="XM_018412637.1"/>
</dbReference>
<accession>A0A194SBB2</accession>
<keyword evidence="4" id="KW-0456">Lyase</keyword>
<dbReference type="AlphaFoldDB" id="A0A194SBB2"/>
<dbReference type="GO" id="GO:0008124">
    <property type="term" value="F:4-alpha-hydroxytetrahydrobiopterin dehydratase activity"/>
    <property type="evidence" value="ECO:0007669"/>
    <property type="project" value="UniProtKB-EC"/>
</dbReference>
<dbReference type="Pfam" id="PF01329">
    <property type="entry name" value="Pterin_4a"/>
    <property type="match status" value="1"/>
</dbReference>
<dbReference type="InterPro" id="IPR036428">
    <property type="entry name" value="PCD_sf"/>
</dbReference>
<dbReference type="Proteomes" id="UP000053890">
    <property type="component" value="Unassembled WGS sequence"/>
</dbReference>
<evidence type="ECO:0000256" key="1">
    <source>
        <dbReference type="ARBA" id="ARBA00001554"/>
    </source>
</evidence>
<dbReference type="CDD" id="cd00914">
    <property type="entry name" value="PCD_DCoH_subfamily_b"/>
    <property type="match status" value="1"/>
</dbReference>
<reference evidence="6 7" key="1">
    <citation type="journal article" date="2015" name="Front. Microbiol.">
        <title>Genome sequence of the plant growth promoting endophytic yeast Rhodotorula graminis WP1.</title>
        <authorList>
            <person name="Firrincieli A."/>
            <person name="Otillar R."/>
            <person name="Salamov A."/>
            <person name="Schmutz J."/>
            <person name="Khan Z."/>
            <person name="Redman R.S."/>
            <person name="Fleck N.D."/>
            <person name="Lindquist E."/>
            <person name="Grigoriev I.V."/>
            <person name="Doty S.L."/>
        </authorList>
    </citation>
    <scope>NUCLEOTIDE SEQUENCE [LARGE SCALE GENOMIC DNA]</scope>
    <source>
        <strain evidence="6 7">WP1</strain>
    </source>
</reference>
<dbReference type="OMA" id="GWTVANS"/>
<comment type="similarity">
    <text evidence="2">Belongs to the pterin-4-alpha-carbinolamine dehydratase family.</text>
</comment>
<dbReference type="EC" id="4.2.1.96" evidence="3"/>
<name>A0A194SBB2_RHOGW</name>
<sequence length="114" mass="12505">MATSTAATQRRQPATPEALDSLISSGWTVANSTAGGQEGQRLSRNFRFKDFSEAWGFMSRVALAAEKLNHHPEWSNVYNRVSVALTTHDKGNSLTALDVKLAERINKILGETSE</sequence>
<dbReference type="OrthoDB" id="277398at2759"/>
<organism evidence="6 7">
    <name type="scientific">Rhodotorula graminis (strain WP1)</name>
    <dbReference type="NCBI Taxonomy" id="578459"/>
    <lineage>
        <taxon>Eukaryota</taxon>
        <taxon>Fungi</taxon>
        <taxon>Dikarya</taxon>
        <taxon>Basidiomycota</taxon>
        <taxon>Pucciniomycotina</taxon>
        <taxon>Microbotryomycetes</taxon>
        <taxon>Sporidiobolales</taxon>
        <taxon>Sporidiobolaceae</taxon>
        <taxon>Rhodotorula</taxon>
    </lineage>
</organism>
<dbReference type="STRING" id="578459.A0A194SBB2"/>
<dbReference type="PANTHER" id="PTHR12599:SF0">
    <property type="entry name" value="PTERIN-4-ALPHA-CARBINOLAMINE DEHYDRATASE"/>
    <property type="match status" value="1"/>
</dbReference>
<proteinExistence type="inferred from homology"/>